<organism evidence="7 8">
    <name type="scientific">Blepharisma stoltei</name>
    <dbReference type="NCBI Taxonomy" id="1481888"/>
    <lineage>
        <taxon>Eukaryota</taxon>
        <taxon>Sar</taxon>
        <taxon>Alveolata</taxon>
        <taxon>Ciliophora</taxon>
        <taxon>Postciliodesmatophora</taxon>
        <taxon>Heterotrichea</taxon>
        <taxon>Heterotrichida</taxon>
        <taxon>Blepharismidae</taxon>
        <taxon>Blepharisma</taxon>
    </lineage>
</organism>
<feature type="zinc finger region" description="TRAF-type" evidence="4">
    <location>
        <begin position="260"/>
        <end position="320"/>
    </location>
</feature>
<dbReference type="InterPro" id="IPR001841">
    <property type="entry name" value="Znf_RING"/>
</dbReference>
<keyword evidence="1 4" id="KW-0479">Metal-binding</keyword>
<name>A0AAU9INK0_9CILI</name>
<dbReference type="GO" id="GO:0008270">
    <property type="term" value="F:zinc ion binding"/>
    <property type="evidence" value="ECO:0007669"/>
    <property type="project" value="UniProtKB-KW"/>
</dbReference>
<evidence type="ECO:0000313" key="7">
    <source>
        <dbReference type="EMBL" id="CAG9316370.1"/>
    </source>
</evidence>
<evidence type="ECO:0000256" key="4">
    <source>
        <dbReference type="PROSITE-ProRule" id="PRU00207"/>
    </source>
</evidence>
<feature type="domain" description="TRAF-type" evidence="6">
    <location>
        <begin position="349"/>
        <end position="405"/>
    </location>
</feature>
<evidence type="ECO:0000256" key="3">
    <source>
        <dbReference type="ARBA" id="ARBA00022833"/>
    </source>
</evidence>
<dbReference type="AlphaFoldDB" id="A0AAU9INK0"/>
<sequence>MASEEAKLYGNFPLPPISSRNNHSSYSFNMSSEQHIIIEDEKEDNEIYHPRPLEFDLWNGIDEIIISEEDVRFQEMNGFFGFDGDEEIKEEIQVEISVLSGISEDVKNFSSSVSNNLHSSTVRDERWMCPVCLELLEDPVETPCCHNLFCEKCVINIRKCPLCSQNLGQCQPNIPIRRLMEDLAVKCRHARCEVIIRKADLINHEKTCEMALVPCQNSFLCGEVLRKDIEKHLKDECSYRPVLCSLECGKILPYSDIEKHIEEECLNFIINCPQKCGTLIQRGETDMHISQVCPYTYIKCNLIDTDSQSCTVICMREELEDHRLICEFKKSQCPNSGCYEKFSKRLFLSHNNICRFKQIHCPNNCQELILRKDIDNHSILCPLKIIECPYKEFGCTVKIERKILKEHLEDEAVYHSLKMVEGCKENKLAIEKMQLEFQVMKEMFKQELLKIGDEMNIIRCQRRENERARIEWYDEEPEGLVGGNNKVLNSFDDFLRMLER</sequence>
<gene>
    <name evidence="7" type="ORF">BSTOLATCC_MIC15801</name>
</gene>
<feature type="zinc finger region" description="TRAF-type" evidence="4">
    <location>
        <begin position="349"/>
        <end position="405"/>
    </location>
</feature>
<reference evidence="7" key="1">
    <citation type="submission" date="2021-09" db="EMBL/GenBank/DDBJ databases">
        <authorList>
            <consortium name="AG Swart"/>
            <person name="Singh M."/>
            <person name="Singh A."/>
            <person name="Seah K."/>
            <person name="Emmerich C."/>
        </authorList>
    </citation>
    <scope>NUCLEOTIDE SEQUENCE</scope>
    <source>
        <strain evidence="7">ATCC30299</strain>
    </source>
</reference>
<protein>
    <submittedName>
        <fullName evidence="7">Uncharacterized protein</fullName>
    </submittedName>
</protein>
<dbReference type="EMBL" id="CAJZBQ010000015">
    <property type="protein sequence ID" value="CAG9316370.1"/>
    <property type="molecule type" value="Genomic_DNA"/>
</dbReference>
<dbReference type="GO" id="GO:0043122">
    <property type="term" value="P:regulation of canonical NF-kappaB signal transduction"/>
    <property type="evidence" value="ECO:0007669"/>
    <property type="project" value="TreeGrafter"/>
</dbReference>
<dbReference type="Proteomes" id="UP001162131">
    <property type="component" value="Unassembled WGS sequence"/>
</dbReference>
<dbReference type="PROSITE" id="PS50145">
    <property type="entry name" value="ZF_TRAF"/>
    <property type="match status" value="3"/>
</dbReference>
<dbReference type="Pfam" id="PF02176">
    <property type="entry name" value="zf-TRAF"/>
    <property type="match status" value="3"/>
</dbReference>
<feature type="domain" description="TRAF-type" evidence="6">
    <location>
        <begin position="204"/>
        <end position="258"/>
    </location>
</feature>
<dbReference type="PANTHER" id="PTHR10131:SF94">
    <property type="entry name" value="TNF RECEPTOR-ASSOCIATED FACTOR 4"/>
    <property type="match status" value="1"/>
</dbReference>
<dbReference type="PROSITE" id="PS50089">
    <property type="entry name" value="ZF_RING_2"/>
    <property type="match status" value="1"/>
</dbReference>
<accession>A0AAU9INK0</accession>
<comment type="caution">
    <text evidence="7">The sequence shown here is derived from an EMBL/GenBank/DDBJ whole genome shotgun (WGS) entry which is preliminary data.</text>
</comment>
<feature type="domain" description="TRAF-type" evidence="6">
    <location>
        <begin position="260"/>
        <end position="320"/>
    </location>
</feature>
<feature type="domain" description="RING-type" evidence="5">
    <location>
        <begin position="129"/>
        <end position="164"/>
    </location>
</feature>
<keyword evidence="3 4" id="KW-0862">Zinc</keyword>
<evidence type="ECO:0000256" key="1">
    <source>
        <dbReference type="ARBA" id="ARBA00022723"/>
    </source>
</evidence>
<dbReference type="InterPro" id="IPR001293">
    <property type="entry name" value="Znf_TRAF"/>
</dbReference>
<dbReference type="PANTHER" id="PTHR10131">
    <property type="entry name" value="TNF RECEPTOR ASSOCIATED FACTOR"/>
    <property type="match status" value="1"/>
</dbReference>
<evidence type="ECO:0000256" key="2">
    <source>
        <dbReference type="ARBA" id="ARBA00022771"/>
    </source>
</evidence>
<dbReference type="SUPFAM" id="SSF57850">
    <property type="entry name" value="RING/U-box"/>
    <property type="match status" value="1"/>
</dbReference>
<dbReference type="SMART" id="SM00184">
    <property type="entry name" value="RING"/>
    <property type="match status" value="1"/>
</dbReference>
<dbReference type="Gene3D" id="3.30.40.10">
    <property type="entry name" value="Zinc/RING finger domain, C3HC4 (zinc finger)"/>
    <property type="match status" value="4"/>
</dbReference>
<evidence type="ECO:0000313" key="8">
    <source>
        <dbReference type="Proteomes" id="UP001162131"/>
    </source>
</evidence>
<proteinExistence type="predicted"/>
<dbReference type="SUPFAM" id="SSF49599">
    <property type="entry name" value="TRAF domain-like"/>
    <property type="match status" value="3"/>
</dbReference>
<evidence type="ECO:0000259" key="6">
    <source>
        <dbReference type="PROSITE" id="PS50145"/>
    </source>
</evidence>
<keyword evidence="8" id="KW-1185">Reference proteome</keyword>
<feature type="zinc finger region" description="TRAF-type" evidence="4">
    <location>
        <begin position="204"/>
        <end position="258"/>
    </location>
</feature>
<evidence type="ECO:0000259" key="5">
    <source>
        <dbReference type="PROSITE" id="PS50089"/>
    </source>
</evidence>
<dbReference type="InterPro" id="IPR013083">
    <property type="entry name" value="Znf_RING/FYVE/PHD"/>
</dbReference>
<keyword evidence="2 4" id="KW-0863">Zinc-finger</keyword>